<sequence length="363" mass="38040">MVKVRFVLLALMLALMVLPESDGAPTLLTKAKLLKKAKFGKLALGKGGSKSNNFIHTPQVIYQPVLYKPVPAVRYVSVPAPVSVPKLNLQPIKTAIIDHVVGHITRKALTSGLGGAFGGSASFSAHSGPEVPFPLLDEPPVPSPPKVSDPSPVAPPSASYGSPVAPPSVSFSNPVNSAPISQFESSYSHPAPPPSDSKPSPVPPPSVSFSEPRPVPPPSVSFSKPRPVPPPTVTFSEPIPVLPPSSSTVFNGHQILPTGPSSSRPNDAYLPPNGGSSHTSRNENFEGQHQSDISSHARSNSRFDSQTNVGLESNKHRQSGVLRSQFVATINAGFGTSRPNNNPDLNVHIGPPSPYVASAPGFK</sequence>
<reference evidence="4" key="1">
    <citation type="submission" date="2025-08" db="UniProtKB">
        <authorList>
            <consortium name="RefSeq"/>
        </authorList>
    </citation>
    <scope>IDENTIFICATION</scope>
    <source>
        <tissue evidence="4">Whole organism</tissue>
    </source>
</reference>
<feature type="compositionally biased region" description="Low complexity" evidence="1">
    <location>
        <begin position="156"/>
        <end position="168"/>
    </location>
</feature>
<evidence type="ECO:0000256" key="1">
    <source>
        <dbReference type="SAM" id="MobiDB-lite"/>
    </source>
</evidence>
<proteinExistence type="predicted"/>
<evidence type="ECO:0000313" key="3">
    <source>
        <dbReference type="Proteomes" id="UP000694843"/>
    </source>
</evidence>
<evidence type="ECO:0000256" key="2">
    <source>
        <dbReference type="SAM" id="SignalP"/>
    </source>
</evidence>
<organism evidence="3 4">
    <name type="scientific">Hyalella azteca</name>
    <name type="common">Amphipod</name>
    <dbReference type="NCBI Taxonomy" id="294128"/>
    <lineage>
        <taxon>Eukaryota</taxon>
        <taxon>Metazoa</taxon>
        <taxon>Ecdysozoa</taxon>
        <taxon>Arthropoda</taxon>
        <taxon>Crustacea</taxon>
        <taxon>Multicrustacea</taxon>
        <taxon>Malacostraca</taxon>
        <taxon>Eumalacostraca</taxon>
        <taxon>Peracarida</taxon>
        <taxon>Amphipoda</taxon>
        <taxon>Senticaudata</taxon>
        <taxon>Talitrida</taxon>
        <taxon>Talitroidea</taxon>
        <taxon>Hyalellidae</taxon>
        <taxon>Hyalella</taxon>
    </lineage>
</organism>
<feature type="compositionally biased region" description="Polar residues" evidence="1">
    <location>
        <begin position="287"/>
        <end position="311"/>
    </location>
</feature>
<feature type="compositionally biased region" description="Pro residues" evidence="1">
    <location>
        <begin position="190"/>
        <end position="206"/>
    </location>
</feature>
<feature type="region of interest" description="Disordered" evidence="1">
    <location>
        <begin position="334"/>
        <end position="363"/>
    </location>
</feature>
<evidence type="ECO:0000313" key="4">
    <source>
        <dbReference type="RefSeq" id="XP_047740997.1"/>
    </source>
</evidence>
<gene>
    <name evidence="4" type="primary">LOC108672998</name>
</gene>
<dbReference type="Proteomes" id="UP000694843">
    <property type="component" value="Unplaced"/>
</dbReference>
<name>A0A979FWW4_HYAAZ</name>
<keyword evidence="3" id="KW-1185">Reference proteome</keyword>
<feature type="signal peptide" evidence="2">
    <location>
        <begin position="1"/>
        <end position="23"/>
    </location>
</feature>
<feature type="region of interest" description="Disordered" evidence="1">
    <location>
        <begin position="128"/>
        <end position="168"/>
    </location>
</feature>
<feature type="region of interest" description="Disordered" evidence="1">
    <location>
        <begin position="181"/>
        <end position="322"/>
    </location>
</feature>
<accession>A0A979FWW4</accession>
<protein>
    <submittedName>
        <fullName evidence="4">Leucine-rich repeat extensin-like protein 5 isoform X2</fullName>
    </submittedName>
</protein>
<feature type="chain" id="PRO_5037432947" evidence="2">
    <location>
        <begin position="24"/>
        <end position="363"/>
    </location>
</feature>
<feature type="compositionally biased region" description="Pro residues" evidence="1">
    <location>
        <begin position="137"/>
        <end position="155"/>
    </location>
</feature>
<dbReference type="AlphaFoldDB" id="A0A979FWW4"/>
<dbReference type="GeneID" id="108672998"/>
<keyword evidence="2" id="KW-0732">Signal</keyword>
<dbReference type="RefSeq" id="XP_047740997.1">
    <property type="nucleotide sequence ID" value="XM_047885041.1"/>
</dbReference>